<proteinExistence type="predicted"/>
<evidence type="ECO:0000313" key="2">
    <source>
        <dbReference type="Proteomes" id="UP000324907"/>
    </source>
</evidence>
<dbReference type="AlphaFoldDB" id="A0A5A8C2R6"/>
<dbReference type="SUPFAM" id="SSF48371">
    <property type="entry name" value="ARM repeat"/>
    <property type="match status" value="1"/>
</dbReference>
<comment type="caution">
    <text evidence="1">The sequence shown here is derived from an EMBL/GenBank/DDBJ whole genome shotgun (WGS) entry which is preliminary data.</text>
</comment>
<dbReference type="Gene3D" id="1.25.10.10">
    <property type="entry name" value="Leucine-rich Repeat Variant"/>
    <property type="match status" value="1"/>
</dbReference>
<protein>
    <submittedName>
        <fullName evidence="1">Uncharacterized protein</fullName>
    </submittedName>
</protein>
<name>A0A5A8C2R6_CAFRO</name>
<evidence type="ECO:0000313" key="1">
    <source>
        <dbReference type="EMBL" id="KAA0146799.1"/>
    </source>
</evidence>
<dbReference type="EMBL" id="VLTL01000297">
    <property type="protein sequence ID" value="KAA0146799.1"/>
    <property type="molecule type" value="Genomic_DNA"/>
</dbReference>
<reference evidence="1 2" key="1">
    <citation type="submission" date="2019-07" db="EMBL/GenBank/DDBJ databases">
        <title>Genomes of Cafeteria roenbergensis.</title>
        <authorList>
            <person name="Fischer M.G."/>
            <person name="Hackl T."/>
            <person name="Roman M."/>
        </authorList>
    </citation>
    <scope>NUCLEOTIDE SEQUENCE [LARGE SCALE GENOMIC DNA]</scope>
    <source>
        <strain evidence="1 2">RCC970-E3</strain>
    </source>
</reference>
<gene>
    <name evidence="1" type="ORF">FNF28_07627</name>
</gene>
<dbReference type="InterPro" id="IPR016024">
    <property type="entry name" value="ARM-type_fold"/>
</dbReference>
<organism evidence="1 2">
    <name type="scientific">Cafeteria roenbergensis</name>
    <name type="common">Marine flagellate</name>
    <dbReference type="NCBI Taxonomy" id="33653"/>
    <lineage>
        <taxon>Eukaryota</taxon>
        <taxon>Sar</taxon>
        <taxon>Stramenopiles</taxon>
        <taxon>Bigyra</taxon>
        <taxon>Opalozoa</taxon>
        <taxon>Bicosoecida</taxon>
        <taxon>Cafeteriaceae</taxon>
        <taxon>Cafeteria</taxon>
    </lineage>
</organism>
<dbReference type="InterPro" id="IPR011989">
    <property type="entry name" value="ARM-like"/>
</dbReference>
<sequence>MPKLLAAVRETSDDPAALANVLLVLHMKVTSEEEAIEALRDGKCFAELLDRCKLHVWDPVVQLETLKLVTAFGASSPEVAGAAGAVEGVVRILEATHEDLPCALNGVKALDALVRASRENLARAKLSGADDAINAILDMYSREGELQFRATNLKTALSGISEDDALALAPASSDGPKWGELKATAGVVLAPKSSLPGFSGLSAEVAAKAKEGVPSLCAFLADRKDHPEATMWATDALASSTEGSESSAAEAVAAGLPGLLSEALRTHRWTEDVVEAAIRLATSLAPFAAADLTEADLPAALLDAMRASDASYQIQSTGVRALLAVTAHHVPALKASLDAGASQVVLAALDTNPEDGQLQWRGMNLLDALKPGQGDEVRERSLRRSYSSFLRRKDSKARLGGSFVERKPVVPGASEAALAEVDEMAEVVEDDDEDEDQE</sequence>
<accession>A0A5A8C2R6</accession>
<dbReference type="Proteomes" id="UP000324907">
    <property type="component" value="Unassembled WGS sequence"/>
</dbReference>